<dbReference type="EMBL" id="WLZY01000004">
    <property type="protein sequence ID" value="NDL58104.1"/>
    <property type="molecule type" value="Genomic_DNA"/>
</dbReference>
<dbReference type="Proteomes" id="UP000460435">
    <property type="component" value="Unassembled WGS sequence"/>
</dbReference>
<evidence type="ECO:0000313" key="2">
    <source>
        <dbReference type="EMBL" id="NDL58104.1"/>
    </source>
</evidence>
<accession>A0A7K3M462</accession>
<evidence type="ECO:0008006" key="4">
    <source>
        <dbReference type="Google" id="ProtNLM"/>
    </source>
</evidence>
<dbReference type="InterPro" id="IPR044058">
    <property type="entry name" value="Lipoprotein_23"/>
</dbReference>
<organism evidence="2 3">
    <name type="scientific">Phytoactinopolyspora mesophila</name>
    <dbReference type="NCBI Taxonomy" id="2650750"/>
    <lineage>
        <taxon>Bacteria</taxon>
        <taxon>Bacillati</taxon>
        <taxon>Actinomycetota</taxon>
        <taxon>Actinomycetes</taxon>
        <taxon>Jiangellales</taxon>
        <taxon>Jiangellaceae</taxon>
        <taxon>Phytoactinopolyspora</taxon>
    </lineage>
</organism>
<dbReference type="RefSeq" id="WP_162450789.1">
    <property type="nucleotide sequence ID" value="NZ_WLZY01000004.1"/>
</dbReference>
<gene>
    <name evidence="2" type="ORF">F7O44_13580</name>
</gene>
<feature type="chain" id="PRO_5038690251" description="DUF3558 domain-containing protein" evidence="1">
    <location>
        <begin position="25"/>
        <end position="209"/>
    </location>
</feature>
<evidence type="ECO:0000313" key="3">
    <source>
        <dbReference type="Proteomes" id="UP000460435"/>
    </source>
</evidence>
<feature type="signal peptide" evidence="1">
    <location>
        <begin position="1"/>
        <end position="24"/>
    </location>
</feature>
<dbReference type="AlphaFoldDB" id="A0A7K3M462"/>
<name>A0A7K3M462_9ACTN</name>
<dbReference type="Pfam" id="PF18966">
    <property type="entry name" value="Lipoprotein_23"/>
    <property type="match status" value="1"/>
</dbReference>
<dbReference type="PROSITE" id="PS51257">
    <property type="entry name" value="PROKAR_LIPOPROTEIN"/>
    <property type="match status" value="1"/>
</dbReference>
<comment type="caution">
    <text evidence="2">The sequence shown here is derived from an EMBL/GenBank/DDBJ whole genome shotgun (WGS) entry which is preliminary data.</text>
</comment>
<protein>
    <recommendedName>
        <fullName evidence="4">DUF3558 domain-containing protein</fullName>
    </recommendedName>
</protein>
<proteinExistence type="predicted"/>
<keyword evidence="1" id="KW-0732">Signal</keyword>
<evidence type="ECO:0000256" key="1">
    <source>
        <dbReference type="SAM" id="SignalP"/>
    </source>
</evidence>
<keyword evidence="3" id="KW-1185">Reference proteome</keyword>
<sequence length="209" mass="21774">MLNRGTAALVVAIAYSISSCGGSAGDAAPAPTPVAPTTTPGDPFDEGATAAASSMSLTDSGACDLPLTFDLAAQWTAEAVPADSDFERGGFLPRCEIDAKPAGWIGYIRVWTGPGDDPQDALGFFLDGHPGEIEDAETRAVDVGGTAAEEIHYVYHLAALDERKRQRALALPVTDGMAIITVSGLDTEEYEGMLPAYILARETIQLTDG</sequence>
<reference evidence="2 3" key="1">
    <citation type="submission" date="2019-11" db="EMBL/GenBank/DDBJ databases">
        <authorList>
            <person name="Li X.-J."/>
            <person name="Feng X.-M."/>
        </authorList>
    </citation>
    <scope>NUCLEOTIDE SEQUENCE [LARGE SCALE GENOMIC DNA]</scope>
    <source>
        <strain evidence="2 3">XMNu-373</strain>
    </source>
</reference>